<dbReference type="AlphaFoldDB" id="A0AAN8EEX6"/>
<evidence type="ECO:0000259" key="1">
    <source>
        <dbReference type="Pfam" id="PF20253"/>
    </source>
</evidence>
<comment type="caution">
    <text evidence="2">The sequence shown here is derived from an EMBL/GenBank/DDBJ whole genome shotgun (WGS) entry which is preliminary data.</text>
</comment>
<keyword evidence="3" id="KW-1185">Reference proteome</keyword>
<protein>
    <recommendedName>
        <fullName evidence="1">DUF6604 domain-containing protein</fullName>
    </recommendedName>
</protein>
<gene>
    <name evidence="2" type="ORF">OHC33_004595</name>
</gene>
<feature type="domain" description="DUF6604" evidence="1">
    <location>
        <begin position="14"/>
        <end position="246"/>
    </location>
</feature>
<proteinExistence type="predicted"/>
<dbReference type="EMBL" id="JAKLMC020000009">
    <property type="protein sequence ID" value="KAK5954024.1"/>
    <property type="molecule type" value="Genomic_DNA"/>
</dbReference>
<evidence type="ECO:0000313" key="3">
    <source>
        <dbReference type="Proteomes" id="UP001316803"/>
    </source>
</evidence>
<accession>A0AAN8EEX6</accession>
<dbReference type="PANTHER" id="PTHR38795">
    <property type="entry name" value="DUF6604 DOMAIN-CONTAINING PROTEIN"/>
    <property type="match status" value="1"/>
</dbReference>
<dbReference type="Pfam" id="PF20253">
    <property type="entry name" value="DUF6604"/>
    <property type="match status" value="1"/>
</dbReference>
<name>A0AAN8EEX6_9EURO</name>
<dbReference type="Proteomes" id="UP001316803">
    <property type="component" value="Unassembled WGS sequence"/>
</dbReference>
<dbReference type="PANTHER" id="PTHR38795:SF1">
    <property type="entry name" value="DUF6604 DOMAIN-CONTAINING PROTEIN"/>
    <property type="match status" value="1"/>
</dbReference>
<dbReference type="InterPro" id="IPR046539">
    <property type="entry name" value="DUF6604"/>
</dbReference>
<reference evidence="2 3" key="1">
    <citation type="submission" date="2022-12" db="EMBL/GenBank/DDBJ databases">
        <title>Genomic features and morphological characterization of a novel Knufia sp. strain isolated from spacecraft assembly facility.</title>
        <authorList>
            <person name="Teixeira M."/>
            <person name="Chander A.M."/>
            <person name="Stajich J.E."/>
            <person name="Venkateswaran K."/>
        </authorList>
    </citation>
    <scope>NUCLEOTIDE SEQUENCE [LARGE SCALE GENOMIC DNA]</scope>
    <source>
        <strain evidence="2 3">FJI-L2-BK-P2</strain>
    </source>
</reference>
<organism evidence="2 3">
    <name type="scientific">Knufia fluminis</name>
    <dbReference type="NCBI Taxonomy" id="191047"/>
    <lineage>
        <taxon>Eukaryota</taxon>
        <taxon>Fungi</taxon>
        <taxon>Dikarya</taxon>
        <taxon>Ascomycota</taxon>
        <taxon>Pezizomycotina</taxon>
        <taxon>Eurotiomycetes</taxon>
        <taxon>Chaetothyriomycetidae</taxon>
        <taxon>Chaetothyriales</taxon>
        <taxon>Trichomeriaceae</taxon>
        <taxon>Knufia</taxon>
    </lineage>
</organism>
<evidence type="ECO:0000313" key="2">
    <source>
        <dbReference type="EMBL" id="KAK5954024.1"/>
    </source>
</evidence>
<sequence>MSTKLASHLVDVYRQYKQDEKELLDWIKQTAKASVYGPETPQHQSPVRRERNGSLAIHQILPLIAQIAASDSIAEVPKHIRSKFMSVIRKRTRCSNRNHQYVLDVLQDAVRLLKNKLPSDRRQGQENRTSCIDDEGLSLPNQFAKLGVIDSEAEEEASDLVLDLIASSPNTAYSRSVKAAFDLDDKTSREEEYMFMKICLLEEVEEIEAILILEWIGYTLDKKGLVRAALMTNAAVDIVRQQEESMRRHVDFLGWDEKFVSDCEEKFFSQLALTSNGNLEEPLMGMRKLLPETLASPFPKVACGDSGAKHPPQAVSYFDASADAVPTHNATTTQHNVATLRNNA</sequence>